<dbReference type="PROSITE" id="PS50059">
    <property type="entry name" value="FKBP_PPIASE"/>
    <property type="match status" value="1"/>
</dbReference>
<evidence type="ECO:0000256" key="1">
    <source>
        <dbReference type="ARBA" id="ARBA00000971"/>
    </source>
</evidence>
<dbReference type="GO" id="GO:0015031">
    <property type="term" value="P:protein transport"/>
    <property type="evidence" value="ECO:0007669"/>
    <property type="project" value="UniProtKB-UniRule"/>
</dbReference>
<dbReference type="InterPro" id="IPR036611">
    <property type="entry name" value="Trigger_fac_ribosome-bd_sf"/>
</dbReference>
<dbReference type="Pfam" id="PF00254">
    <property type="entry name" value="FKBP_C"/>
    <property type="match status" value="1"/>
</dbReference>
<evidence type="ECO:0000259" key="16">
    <source>
        <dbReference type="PROSITE" id="PS50059"/>
    </source>
</evidence>
<comment type="subcellular location">
    <subcellularLocation>
        <location evidence="12">Cytoplasm</location>
    </subcellularLocation>
    <text evidence="12">About half TF is bound to the ribosome near the polypeptide exit tunnel while the other half is free in the cytoplasm.</text>
</comment>
<comment type="similarity">
    <text evidence="2 12 14">Belongs to the FKBP-type PPIase family. Tig subfamily.</text>
</comment>
<dbReference type="GO" id="GO:0003755">
    <property type="term" value="F:peptidyl-prolyl cis-trans isomerase activity"/>
    <property type="evidence" value="ECO:0007669"/>
    <property type="project" value="UniProtKB-UniRule"/>
</dbReference>
<dbReference type="InterPro" id="IPR001179">
    <property type="entry name" value="PPIase_FKBP_dom"/>
</dbReference>
<dbReference type="Gene3D" id="3.10.50.40">
    <property type="match status" value="1"/>
</dbReference>
<dbReference type="GO" id="GO:0043335">
    <property type="term" value="P:protein unfolding"/>
    <property type="evidence" value="ECO:0007669"/>
    <property type="project" value="TreeGrafter"/>
</dbReference>
<reference key="1">
    <citation type="submission" date="2017-08" db="EMBL/GenBank/DDBJ databases">
        <title>A dynamic microbial community with high functional redundancy inhabits the cold, oxic subseafloor aquifer.</title>
        <authorList>
            <person name="Tully B.J."/>
            <person name="Wheat C.G."/>
            <person name="Glazer B.T."/>
            <person name="Huber J.A."/>
        </authorList>
    </citation>
    <scope>NUCLEOTIDE SEQUENCE [LARGE SCALE GENOMIC DNA]</scope>
</reference>
<evidence type="ECO:0000256" key="7">
    <source>
        <dbReference type="ARBA" id="ARBA00023186"/>
    </source>
</evidence>
<dbReference type="AlphaFoldDB" id="A0A2A4Z5U3"/>
<dbReference type="PIRSF" id="PIRSF003095">
    <property type="entry name" value="Trigger_factor"/>
    <property type="match status" value="1"/>
</dbReference>
<dbReference type="Pfam" id="PF05697">
    <property type="entry name" value="Trigger_N"/>
    <property type="match status" value="1"/>
</dbReference>
<evidence type="ECO:0000256" key="13">
    <source>
        <dbReference type="PROSITE-ProRule" id="PRU00277"/>
    </source>
</evidence>
<feature type="compositionally biased region" description="Basic and acidic residues" evidence="15">
    <location>
        <begin position="453"/>
        <end position="466"/>
    </location>
</feature>
<keyword evidence="5 12" id="KW-0132">Cell division</keyword>
<keyword evidence="8 12" id="KW-0413">Isomerase</keyword>
<dbReference type="InterPro" id="IPR008880">
    <property type="entry name" value="Trigger_fac_C"/>
</dbReference>
<evidence type="ECO:0000256" key="2">
    <source>
        <dbReference type="ARBA" id="ARBA00005464"/>
    </source>
</evidence>
<organism evidence="17">
    <name type="scientific">OCS116 cluster bacterium</name>
    <dbReference type="NCBI Taxonomy" id="2030921"/>
    <lineage>
        <taxon>Bacteria</taxon>
        <taxon>Pseudomonadati</taxon>
        <taxon>Pseudomonadota</taxon>
        <taxon>Alphaproteobacteria</taxon>
        <taxon>OCS116 cluster</taxon>
    </lineage>
</organism>
<dbReference type="InterPro" id="IPR027304">
    <property type="entry name" value="Trigger_fact/SurA_dom_sf"/>
</dbReference>
<dbReference type="Pfam" id="PF05698">
    <property type="entry name" value="Trigger_C"/>
    <property type="match status" value="1"/>
</dbReference>
<keyword evidence="6 12" id="KW-0697">Rotamase</keyword>
<feature type="domain" description="PPIase FKBP-type" evidence="16">
    <location>
        <begin position="171"/>
        <end position="250"/>
    </location>
</feature>
<dbReference type="SUPFAM" id="SSF54534">
    <property type="entry name" value="FKBP-like"/>
    <property type="match status" value="1"/>
</dbReference>
<dbReference type="GO" id="GO:0051301">
    <property type="term" value="P:cell division"/>
    <property type="evidence" value="ECO:0007669"/>
    <property type="project" value="UniProtKB-KW"/>
</dbReference>
<dbReference type="InterPro" id="IPR037041">
    <property type="entry name" value="Trigger_fac_C_sf"/>
</dbReference>
<dbReference type="PANTHER" id="PTHR30560">
    <property type="entry name" value="TRIGGER FACTOR CHAPERONE AND PEPTIDYL-PROLYL CIS/TRANS ISOMERASE"/>
    <property type="match status" value="1"/>
</dbReference>
<protein>
    <recommendedName>
        <fullName evidence="4 12">Trigger factor</fullName>
        <shortName evidence="12">TF</shortName>
        <ecNumber evidence="3 12">5.2.1.8</ecNumber>
    </recommendedName>
    <alternativeName>
        <fullName evidence="11 12">PPIase</fullName>
    </alternativeName>
</protein>
<dbReference type="PANTHER" id="PTHR30560:SF3">
    <property type="entry name" value="TRIGGER FACTOR-LIKE PROTEIN TIG, CHLOROPLASTIC"/>
    <property type="match status" value="1"/>
</dbReference>
<sequence length="466" mass="52032">MQVTESLNKGLKRALEITVSKEDLNAKLDAKLEQLKGQVRINGFRPGKVPAAHLKKLYGKSAMSEIVQELITSESAAALEERKERPAYQPDINLSDDDKDVDGILAGTIDLKFDVTYEVIPAFDIPDFKKVKVEKLVAKVADKEIDAAIADLAKSYQDYKPKKKGSKAKMGDKVEISFVGTIDGKNFEGGSAENVPLELGANQFIPGFEEQVVDAKVGDDITVKVTFPDDYSAEALKGKDAEFAVKVLEVSSAVESKIDDEFAKKLGLDDMAQLRERITEQLSGELDQASRQKVKRALLDELEKLVDFELPEKLLSQEFDAIFAQVKEEMKRAGKSFEDEDTTEEEATKEYQAIAERRVRLGLLLAEVGEQKEIKVPDEEVNQALIAQVRQYPGQEQQIIEYYKSNPQAVAQIRAPLFEEKVVDYILELATITDKTVTREELLKADDEDEAEEAHVHGPDCDHDHD</sequence>
<comment type="domain">
    <text evidence="12">Consists of 3 domains; the N-terminus binds the ribosome, the middle domain has PPIase activity, while the C-terminus has intrinsic chaperone activity on its own.</text>
</comment>
<dbReference type="GO" id="GO:0051083">
    <property type="term" value="P:'de novo' cotranslational protein folding"/>
    <property type="evidence" value="ECO:0007669"/>
    <property type="project" value="TreeGrafter"/>
</dbReference>
<dbReference type="EC" id="5.2.1.8" evidence="3 12"/>
<evidence type="ECO:0000256" key="3">
    <source>
        <dbReference type="ARBA" id="ARBA00013194"/>
    </source>
</evidence>
<dbReference type="InterPro" id="IPR005215">
    <property type="entry name" value="Trig_fac"/>
</dbReference>
<keyword evidence="12" id="KW-0963">Cytoplasm</keyword>
<dbReference type="FunFam" id="3.10.50.40:FF:000001">
    <property type="entry name" value="Trigger factor"/>
    <property type="match status" value="1"/>
</dbReference>
<evidence type="ECO:0000256" key="9">
    <source>
        <dbReference type="ARBA" id="ARBA00023306"/>
    </source>
</evidence>
<keyword evidence="7 12" id="KW-0143">Chaperone</keyword>
<evidence type="ECO:0000313" key="17">
    <source>
        <dbReference type="EMBL" id="PCJ01896.1"/>
    </source>
</evidence>
<dbReference type="HAMAP" id="MF_00303">
    <property type="entry name" value="Trigger_factor_Tig"/>
    <property type="match status" value="1"/>
</dbReference>
<dbReference type="GO" id="GO:0044183">
    <property type="term" value="F:protein folding chaperone"/>
    <property type="evidence" value="ECO:0007669"/>
    <property type="project" value="TreeGrafter"/>
</dbReference>
<evidence type="ECO:0000256" key="5">
    <source>
        <dbReference type="ARBA" id="ARBA00022618"/>
    </source>
</evidence>
<proteinExistence type="inferred from homology"/>
<dbReference type="SUPFAM" id="SSF102735">
    <property type="entry name" value="Trigger factor ribosome-binding domain"/>
    <property type="match status" value="1"/>
</dbReference>
<evidence type="ECO:0000256" key="15">
    <source>
        <dbReference type="SAM" id="MobiDB-lite"/>
    </source>
</evidence>
<comment type="caution">
    <text evidence="17">The sequence shown here is derived from an EMBL/GenBank/DDBJ whole genome shotgun (WGS) entry which is preliminary data.</text>
</comment>
<dbReference type="Gene3D" id="3.30.70.1050">
    <property type="entry name" value="Trigger factor ribosome-binding domain"/>
    <property type="match status" value="1"/>
</dbReference>
<reference evidence="17" key="2">
    <citation type="journal article" date="2018" name="ISME J.">
        <title>A dynamic microbial community with high functional redundancy inhabits the cold, oxic subseafloor aquifer.</title>
        <authorList>
            <person name="Tully B.J."/>
            <person name="Wheat C.G."/>
            <person name="Glazer B.T."/>
            <person name="Huber J.A."/>
        </authorList>
    </citation>
    <scope>NUCLEOTIDE SEQUENCE</scope>
    <source>
        <strain evidence="17">NORP83</strain>
    </source>
</reference>
<accession>A0A2A4Z5U3</accession>
<evidence type="ECO:0000256" key="14">
    <source>
        <dbReference type="RuleBase" id="RU003914"/>
    </source>
</evidence>
<feature type="region of interest" description="Disordered" evidence="15">
    <location>
        <begin position="443"/>
        <end position="466"/>
    </location>
</feature>
<gene>
    <name evidence="12" type="primary">tig</name>
    <name evidence="17" type="ORF">COB13_06925</name>
</gene>
<dbReference type="GO" id="GO:0043022">
    <property type="term" value="F:ribosome binding"/>
    <property type="evidence" value="ECO:0007669"/>
    <property type="project" value="TreeGrafter"/>
</dbReference>
<name>A0A2A4Z5U3_9PROT</name>
<keyword evidence="9 12" id="KW-0131">Cell cycle</keyword>
<evidence type="ECO:0000256" key="6">
    <source>
        <dbReference type="ARBA" id="ARBA00023110"/>
    </source>
</evidence>
<dbReference type="Gene3D" id="1.10.3120.10">
    <property type="entry name" value="Trigger factor, C-terminal domain"/>
    <property type="match status" value="1"/>
</dbReference>
<dbReference type="EMBL" id="NVUS01000006">
    <property type="protein sequence ID" value="PCJ01896.1"/>
    <property type="molecule type" value="Genomic_DNA"/>
</dbReference>
<evidence type="ECO:0000256" key="12">
    <source>
        <dbReference type="HAMAP-Rule" id="MF_00303"/>
    </source>
</evidence>
<dbReference type="GO" id="GO:0005737">
    <property type="term" value="C:cytoplasm"/>
    <property type="evidence" value="ECO:0007669"/>
    <property type="project" value="UniProtKB-SubCell"/>
</dbReference>
<evidence type="ECO:0000256" key="10">
    <source>
        <dbReference type="ARBA" id="ARBA00024849"/>
    </source>
</evidence>
<evidence type="ECO:0000256" key="11">
    <source>
        <dbReference type="ARBA" id="ARBA00029986"/>
    </source>
</evidence>
<dbReference type="InterPro" id="IPR008881">
    <property type="entry name" value="Trigger_fac_ribosome-bd_bac"/>
</dbReference>
<evidence type="ECO:0000256" key="8">
    <source>
        <dbReference type="ARBA" id="ARBA00023235"/>
    </source>
</evidence>
<comment type="catalytic activity">
    <reaction evidence="1 12 13">
        <text>[protein]-peptidylproline (omega=180) = [protein]-peptidylproline (omega=0)</text>
        <dbReference type="Rhea" id="RHEA:16237"/>
        <dbReference type="Rhea" id="RHEA-COMP:10747"/>
        <dbReference type="Rhea" id="RHEA-COMP:10748"/>
        <dbReference type="ChEBI" id="CHEBI:83833"/>
        <dbReference type="ChEBI" id="CHEBI:83834"/>
        <dbReference type="EC" id="5.2.1.8"/>
    </reaction>
</comment>
<dbReference type="NCBIfam" id="TIGR00115">
    <property type="entry name" value="tig"/>
    <property type="match status" value="1"/>
</dbReference>
<comment type="function">
    <text evidence="10 12">Involved in protein export. Acts as a chaperone by maintaining the newly synthesized protein in an open conformation. Functions as a peptidyl-prolyl cis-trans isomerase.</text>
</comment>
<dbReference type="SUPFAM" id="SSF109998">
    <property type="entry name" value="Triger factor/SurA peptide-binding domain-like"/>
    <property type="match status" value="1"/>
</dbReference>
<evidence type="ECO:0000256" key="4">
    <source>
        <dbReference type="ARBA" id="ARBA00016902"/>
    </source>
</evidence>
<dbReference type="InterPro" id="IPR046357">
    <property type="entry name" value="PPIase_dom_sf"/>
</dbReference>